<organism evidence="2 3">
    <name type="scientific">Clytia hemisphaerica</name>
    <dbReference type="NCBI Taxonomy" id="252671"/>
    <lineage>
        <taxon>Eukaryota</taxon>
        <taxon>Metazoa</taxon>
        <taxon>Cnidaria</taxon>
        <taxon>Hydrozoa</taxon>
        <taxon>Hydroidolina</taxon>
        <taxon>Leptothecata</taxon>
        <taxon>Obeliida</taxon>
        <taxon>Clytiidae</taxon>
        <taxon>Clytia</taxon>
    </lineage>
</organism>
<proteinExistence type="predicted"/>
<evidence type="ECO:0000313" key="2">
    <source>
        <dbReference type="EnsemblMetazoa" id="CLYHEMP026089.1"/>
    </source>
</evidence>
<evidence type="ECO:0000256" key="1">
    <source>
        <dbReference type="SAM" id="SignalP"/>
    </source>
</evidence>
<feature type="signal peptide" evidence="1">
    <location>
        <begin position="1"/>
        <end position="20"/>
    </location>
</feature>
<dbReference type="AlphaFoldDB" id="A0A7M5XN78"/>
<accession>A0A7M5XN78</accession>
<dbReference type="EnsemblMetazoa" id="CLYHEMT026089.1">
    <property type="protein sequence ID" value="CLYHEMP026089.1"/>
    <property type="gene ID" value="CLYHEMG026089"/>
</dbReference>
<keyword evidence="3" id="KW-1185">Reference proteome</keyword>
<protein>
    <recommendedName>
        <fullName evidence="4">Cnidarian restricted protein</fullName>
    </recommendedName>
</protein>
<feature type="chain" id="PRO_5029913467" description="Cnidarian restricted protein" evidence="1">
    <location>
        <begin position="21"/>
        <end position="274"/>
    </location>
</feature>
<name>A0A7M5XN78_9CNID</name>
<evidence type="ECO:0008006" key="4">
    <source>
        <dbReference type="Google" id="ProtNLM"/>
    </source>
</evidence>
<dbReference type="Proteomes" id="UP000594262">
    <property type="component" value="Unplaced"/>
</dbReference>
<evidence type="ECO:0000313" key="3">
    <source>
        <dbReference type="Proteomes" id="UP000594262"/>
    </source>
</evidence>
<keyword evidence="1" id="KW-0732">Signal</keyword>
<sequence length="274" mass="30242">MHVLVLQVLLLHSRTPTTVSYHVTTTHVKPILHVPITETRSPVPVTLDSNWLTMSVSTLTNVQNLEQMVYLSTIVLPVLKSVLTLLVHSDATQLFNSVPLGVALEPTKSAKTSRLRLGTHVHAIPILFHLSSPTLLTACYHVPTTHVKPILHVPITETRSSVPVTLDSKRLTMSVSTLTNVQNLEQMVHLSTLVLLVLSVLTLLVHSDAIQQTPVPVNKTENVSHWQAPTLSTLNVMLVETVSLNRVQMVLYHLSVLLLEVDHSEMVSGSHQSF</sequence>
<reference evidence="2" key="1">
    <citation type="submission" date="2021-01" db="UniProtKB">
        <authorList>
            <consortium name="EnsemblMetazoa"/>
        </authorList>
    </citation>
    <scope>IDENTIFICATION</scope>
</reference>